<protein>
    <submittedName>
        <fullName evidence="2">Uncharacterized protein</fullName>
    </submittedName>
</protein>
<comment type="caution">
    <text evidence="2">The sequence shown here is derived from an EMBL/GenBank/DDBJ whole genome shotgun (WGS) entry which is preliminary data.</text>
</comment>
<evidence type="ECO:0000256" key="1">
    <source>
        <dbReference type="SAM" id="Phobius"/>
    </source>
</evidence>
<dbReference type="Proteomes" id="UP000075683">
    <property type="component" value="Unassembled WGS sequence"/>
</dbReference>
<keyword evidence="1" id="KW-1133">Transmembrane helix</keyword>
<sequence length="117" mass="12960">MIRRYYPYVIQMIGFLLIFLSYPAVKELSLFSFYTLLIIGISTVFAGGILQRKSGSDGGMKGKYYPYIIQITGFLLILVATLYPAGIALSPFSFYALSIIGSLTVVTGGLIERRVLK</sequence>
<feature type="transmembrane region" description="Helical" evidence="1">
    <location>
        <begin position="64"/>
        <end position="86"/>
    </location>
</feature>
<reference evidence="2 3" key="1">
    <citation type="submission" date="2016-01" db="EMBL/GenBank/DDBJ databases">
        <title>Draft Genome Sequences of Seven Thermophilic Sporeformers Isolated from Foods.</title>
        <authorList>
            <person name="Berendsen E.M."/>
            <person name="Wells-Bennik M.H."/>
            <person name="Krawcyk A.O."/>
            <person name="De Jong A."/>
            <person name="Holsappel S."/>
            <person name="Eijlander R.T."/>
            <person name="Kuipers O.P."/>
        </authorList>
    </citation>
    <scope>NUCLEOTIDE SEQUENCE [LARGE SCALE GENOMIC DNA]</scope>
    <source>
        <strain evidence="2 3">B4135</strain>
    </source>
</reference>
<organism evidence="2 3">
    <name type="scientific">Caldibacillus debilis</name>
    <dbReference type="NCBI Taxonomy" id="301148"/>
    <lineage>
        <taxon>Bacteria</taxon>
        <taxon>Bacillati</taxon>
        <taxon>Bacillota</taxon>
        <taxon>Bacilli</taxon>
        <taxon>Bacillales</taxon>
        <taxon>Bacillaceae</taxon>
        <taxon>Caldibacillus</taxon>
    </lineage>
</organism>
<feature type="transmembrane region" description="Helical" evidence="1">
    <location>
        <begin position="92"/>
        <end position="111"/>
    </location>
</feature>
<keyword evidence="1" id="KW-0472">Membrane</keyword>
<dbReference type="EMBL" id="LQYT01000105">
    <property type="protein sequence ID" value="KYD11719.1"/>
    <property type="molecule type" value="Genomic_DNA"/>
</dbReference>
<accession>A0A150LI88</accession>
<gene>
    <name evidence="2" type="ORF">B4135_3170</name>
</gene>
<proteinExistence type="predicted"/>
<dbReference type="AlphaFoldDB" id="A0A150LI88"/>
<keyword evidence="1" id="KW-0812">Transmembrane</keyword>
<feature type="transmembrane region" description="Helical" evidence="1">
    <location>
        <begin position="31"/>
        <end position="52"/>
    </location>
</feature>
<evidence type="ECO:0000313" key="3">
    <source>
        <dbReference type="Proteomes" id="UP000075683"/>
    </source>
</evidence>
<evidence type="ECO:0000313" key="2">
    <source>
        <dbReference type="EMBL" id="KYD11719.1"/>
    </source>
</evidence>
<feature type="transmembrane region" description="Helical" evidence="1">
    <location>
        <begin position="5"/>
        <end position="25"/>
    </location>
</feature>
<name>A0A150LI88_9BACI</name>
<dbReference type="RefSeq" id="WP_061569619.1">
    <property type="nucleotide sequence ID" value="NZ_LQYT01000105.1"/>
</dbReference>